<evidence type="ECO:0000256" key="6">
    <source>
        <dbReference type="ARBA" id="ARBA00022989"/>
    </source>
</evidence>
<dbReference type="InterPro" id="IPR052157">
    <property type="entry name" value="BCAA_transport_permease"/>
</dbReference>
<evidence type="ECO:0000256" key="7">
    <source>
        <dbReference type="ARBA" id="ARBA00023136"/>
    </source>
</evidence>
<comment type="subcellular location">
    <subcellularLocation>
        <location evidence="1">Cell membrane</location>
        <topology evidence="1">Multi-pass membrane protein</topology>
    </subcellularLocation>
</comment>
<feature type="transmembrane region" description="Helical" evidence="9">
    <location>
        <begin position="253"/>
        <end position="280"/>
    </location>
</feature>
<evidence type="ECO:0000256" key="1">
    <source>
        <dbReference type="ARBA" id="ARBA00004651"/>
    </source>
</evidence>
<keyword evidence="5" id="KW-0029">Amino-acid transport</keyword>
<feature type="transmembrane region" description="Helical" evidence="9">
    <location>
        <begin position="287"/>
        <end position="306"/>
    </location>
</feature>
<keyword evidence="2" id="KW-0813">Transport</keyword>
<dbReference type="RefSeq" id="WP_084136194.1">
    <property type="nucleotide sequence ID" value="NZ_FQXE01000016.1"/>
</dbReference>
<dbReference type="InterPro" id="IPR011989">
    <property type="entry name" value="ARM-like"/>
</dbReference>
<dbReference type="SMART" id="SM00567">
    <property type="entry name" value="EZ_HEAT"/>
    <property type="match status" value="3"/>
</dbReference>
<dbReference type="InterPro" id="IPR004155">
    <property type="entry name" value="PBS_lyase_HEAT"/>
</dbReference>
<keyword evidence="3" id="KW-1003">Cell membrane</keyword>
<dbReference type="InterPro" id="IPR016024">
    <property type="entry name" value="ARM-type_fold"/>
</dbReference>
<dbReference type="Pfam" id="PF02653">
    <property type="entry name" value="BPD_transp_2"/>
    <property type="match status" value="1"/>
</dbReference>
<evidence type="ECO:0000256" key="9">
    <source>
        <dbReference type="SAM" id="Phobius"/>
    </source>
</evidence>
<dbReference type="OrthoDB" id="9807115at2"/>
<feature type="transmembrane region" description="Helical" evidence="9">
    <location>
        <begin position="510"/>
        <end position="529"/>
    </location>
</feature>
<dbReference type="GO" id="GO:0005886">
    <property type="term" value="C:plasma membrane"/>
    <property type="evidence" value="ECO:0007669"/>
    <property type="project" value="UniProtKB-SubCell"/>
</dbReference>
<protein>
    <submittedName>
        <fullName evidence="11">Urea transport system permease protein</fullName>
    </submittedName>
</protein>
<name>A0A1M5ZNC4_9BURK</name>
<evidence type="ECO:0000256" key="4">
    <source>
        <dbReference type="ARBA" id="ARBA00022692"/>
    </source>
</evidence>
<keyword evidence="7 9" id="KW-0472">Membrane</keyword>
<keyword evidence="6 9" id="KW-1133">Transmembrane helix</keyword>
<dbReference type="InterPro" id="IPR001851">
    <property type="entry name" value="ABC_transp_permease"/>
</dbReference>
<dbReference type="InterPro" id="IPR017779">
    <property type="entry name" value="ABC_UrtB_bac"/>
</dbReference>
<evidence type="ECO:0000256" key="3">
    <source>
        <dbReference type="ARBA" id="ARBA00022475"/>
    </source>
</evidence>
<dbReference type="NCBIfam" id="TIGR03409">
    <property type="entry name" value="urea_trans_UrtB"/>
    <property type="match status" value="1"/>
</dbReference>
<dbReference type="EMBL" id="FQXE01000016">
    <property type="protein sequence ID" value="SHI25423.1"/>
    <property type="molecule type" value="Genomic_DNA"/>
</dbReference>
<dbReference type="STRING" id="658167.SAMN04488135_11635"/>
<keyword evidence="4 9" id="KW-0812">Transmembrane</keyword>
<gene>
    <name evidence="11" type="ORF">SAMN04488135_11635</name>
</gene>
<feature type="signal peptide" evidence="10">
    <location>
        <begin position="1"/>
        <end position="28"/>
    </location>
</feature>
<dbReference type="Proteomes" id="UP000184226">
    <property type="component" value="Unassembled WGS sequence"/>
</dbReference>
<evidence type="ECO:0000313" key="12">
    <source>
        <dbReference type="Proteomes" id="UP000184226"/>
    </source>
</evidence>
<feature type="transmembrane region" description="Helical" evidence="9">
    <location>
        <begin position="344"/>
        <end position="366"/>
    </location>
</feature>
<feature type="transmembrane region" description="Helical" evidence="9">
    <location>
        <begin position="312"/>
        <end position="332"/>
    </location>
</feature>
<evidence type="ECO:0000313" key="11">
    <source>
        <dbReference type="EMBL" id="SHI25423.1"/>
    </source>
</evidence>
<feature type="transmembrane region" description="Helical" evidence="9">
    <location>
        <begin position="480"/>
        <end position="504"/>
    </location>
</feature>
<dbReference type="CDD" id="cd06582">
    <property type="entry name" value="TM_PBP1_LivH_like"/>
    <property type="match status" value="1"/>
</dbReference>
<proteinExistence type="inferred from homology"/>
<comment type="similarity">
    <text evidence="8">Belongs to the binding-protein-dependent transport system permease family. LivHM subfamily.</text>
</comment>
<accession>A0A1M5ZNC4</accession>
<reference evidence="11 12" key="1">
    <citation type="submission" date="2016-11" db="EMBL/GenBank/DDBJ databases">
        <authorList>
            <person name="Jaros S."/>
            <person name="Januszkiewicz K."/>
            <person name="Wedrychowicz H."/>
        </authorList>
    </citation>
    <scope>NUCLEOTIDE SEQUENCE [LARGE SCALE GENOMIC DNA]</scope>
    <source>
        <strain evidence="11 12">CGMCC 1.10190</strain>
    </source>
</reference>
<dbReference type="AlphaFoldDB" id="A0A1M5ZNC4"/>
<evidence type="ECO:0000256" key="10">
    <source>
        <dbReference type="SAM" id="SignalP"/>
    </source>
</evidence>
<dbReference type="PANTHER" id="PTHR11795">
    <property type="entry name" value="BRANCHED-CHAIN AMINO ACID TRANSPORT SYSTEM PERMEASE PROTEIN LIVH"/>
    <property type="match status" value="1"/>
</dbReference>
<feature type="chain" id="PRO_5013246102" evidence="10">
    <location>
        <begin position="29"/>
        <end position="545"/>
    </location>
</feature>
<dbReference type="PANTHER" id="PTHR11795:SF447">
    <property type="entry name" value="ABC TRANSPORTER PERMEASE PROTEIN"/>
    <property type="match status" value="1"/>
</dbReference>
<evidence type="ECO:0000256" key="2">
    <source>
        <dbReference type="ARBA" id="ARBA00022448"/>
    </source>
</evidence>
<keyword evidence="10" id="KW-0732">Signal</keyword>
<organism evidence="11 12">
    <name type="scientific">Pollutimonas bauzanensis</name>
    <dbReference type="NCBI Taxonomy" id="658167"/>
    <lineage>
        <taxon>Bacteria</taxon>
        <taxon>Pseudomonadati</taxon>
        <taxon>Pseudomonadota</taxon>
        <taxon>Betaproteobacteria</taxon>
        <taxon>Burkholderiales</taxon>
        <taxon>Alcaligenaceae</taxon>
        <taxon>Pollutimonas</taxon>
    </lineage>
</organism>
<feature type="transmembrane region" description="Helical" evidence="9">
    <location>
        <begin position="386"/>
        <end position="413"/>
    </location>
</feature>
<keyword evidence="12" id="KW-1185">Reference proteome</keyword>
<dbReference type="SUPFAM" id="SSF48371">
    <property type="entry name" value="ARM repeat"/>
    <property type="match status" value="1"/>
</dbReference>
<dbReference type="GO" id="GO:0022857">
    <property type="term" value="F:transmembrane transporter activity"/>
    <property type="evidence" value="ECO:0007669"/>
    <property type="project" value="InterPro"/>
</dbReference>
<evidence type="ECO:0000256" key="5">
    <source>
        <dbReference type="ARBA" id="ARBA00022970"/>
    </source>
</evidence>
<dbReference type="GO" id="GO:0006865">
    <property type="term" value="P:amino acid transport"/>
    <property type="evidence" value="ECO:0007669"/>
    <property type="project" value="UniProtKB-KW"/>
</dbReference>
<dbReference type="Gene3D" id="1.25.10.10">
    <property type="entry name" value="Leucine-rich Repeat Variant"/>
    <property type="match status" value="1"/>
</dbReference>
<evidence type="ECO:0000256" key="8">
    <source>
        <dbReference type="ARBA" id="ARBA00037998"/>
    </source>
</evidence>
<sequence length="545" mass="57716">MSLTAILNFWRRAVLVMLMLTLAPCALAAETANIDAALLAPLADGDTGAKLQAISQLGQLPHPRAAQILEALASENLYATPGGRILILLGDKRAMDPVAGEQLDLPADADSIVINNRLRRAITGALAVSQLFSENPQVRLAAARRLQQSGDASTVALIAQALAKETNPDVRAALEIAHASLELKSPDPALRKHAAEALGNTNNGAFRPILAGMLARDAGGAYTEPDEAVRAAATAALKRIDRHLSTIEWAGNLFYGVSLGSVLLLAALGLAITFGLMGVINMAHGELLMIGAYVTYLMQLLFRQFAPAWIDWYVIAALPMAFLATAAVGMALERTVIQWLYGRPLETLLATWGISLILMQGVRTIFGAQNVEVSNPSWMSGGVTLLGGLVLSYNRLAIIVFALLVVFFVWLLLNHTRLGLFVRAITQNRRMADCVGVPTGRIDMLAFGLGSGIAGLGGVALSQLGNVGPDLGRGYLVDSFMVVVLGGVGQLAGTVIAAMGLGSINKFLEPWAGAVMAKITILVLIVLFVQKRPQGLFAPRGRSVE</sequence>